<dbReference type="GeneID" id="18816424"/>
<keyword evidence="3" id="KW-0326">Glycosidase</keyword>
<proteinExistence type="inferred from homology"/>
<dbReference type="RefSeq" id="XP_007316957.1">
    <property type="nucleotide sequence ID" value="XM_007316895.1"/>
</dbReference>
<feature type="domain" description="Glycoside hydrolase family 5 C-terminal" evidence="6">
    <location>
        <begin position="588"/>
        <end position="705"/>
    </location>
</feature>
<evidence type="ECO:0000313" key="7">
    <source>
        <dbReference type="EMBL" id="EGO26784.1"/>
    </source>
</evidence>
<dbReference type="InterPro" id="IPR013780">
    <property type="entry name" value="Glyco_hydro_b"/>
</dbReference>
<dbReference type="InterPro" id="IPR018087">
    <property type="entry name" value="Glyco_hydro_5_CS"/>
</dbReference>
<dbReference type="Proteomes" id="UP000008064">
    <property type="component" value="Unassembled WGS sequence"/>
</dbReference>
<dbReference type="InterPro" id="IPR017853">
    <property type="entry name" value="GH"/>
</dbReference>
<keyword evidence="5" id="KW-0812">Transmembrane</keyword>
<keyword evidence="5" id="KW-0472">Membrane</keyword>
<dbReference type="HOGENOM" id="CLU_009024_1_0_1"/>
<dbReference type="EMBL" id="GL945432">
    <property type="protein sequence ID" value="EGO26784.1"/>
    <property type="molecule type" value="Genomic_DNA"/>
</dbReference>
<dbReference type="SUPFAM" id="SSF51445">
    <property type="entry name" value="(Trans)glycosidases"/>
    <property type="match status" value="1"/>
</dbReference>
<reference evidence="7" key="1">
    <citation type="submission" date="2011-04" db="EMBL/GenBank/DDBJ databases">
        <title>Evolution of plant cell wall degrading machinery underlies the functional diversity of forest fungi.</title>
        <authorList>
            <consortium name="US DOE Joint Genome Institute (JGI-PGF)"/>
            <person name="Eastwood D.C."/>
            <person name="Floudas D."/>
            <person name="Binder M."/>
            <person name="Majcherczyk A."/>
            <person name="Schneider P."/>
            <person name="Aerts A."/>
            <person name="Asiegbu F.O."/>
            <person name="Baker S.E."/>
            <person name="Barry K."/>
            <person name="Bendiksby M."/>
            <person name="Blumentritt M."/>
            <person name="Coutinho P.M."/>
            <person name="Cullen D."/>
            <person name="Cullen D."/>
            <person name="Gathman A."/>
            <person name="Goodell B."/>
            <person name="Henrissat B."/>
            <person name="Ihrmark K."/>
            <person name="Kauserud H."/>
            <person name="Kohler A."/>
            <person name="LaButti K."/>
            <person name="Lapidus A."/>
            <person name="Lavin J.L."/>
            <person name="Lee Y.-H."/>
            <person name="Lindquist E."/>
            <person name="Lilly W."/>
            <person name="Lucas S."/>
            <person name="Morin E."/>
            <person name="Murat C."/>
            <person name="Oguiza J.A."/>
            <person name="Park J."/>
            <person name="Pisabarro A.G."/>
            <person name="Riley R."/>
            <person name="Rosling A."/>
            <person name="Salamov A."/>
            <person name="Schmidt O."/>
            <person name="Schmutz J."/>
            <person name="Skrede I."/>
            <person name="Stenlid J."/>
            <person name="Wiebenga A."/>
            <person name="Xie X."/>
            <person name="Kues U."/>
            <person name="Hibbett D.S."/>
            <person name="Hoffmeister D."/>
            <person name="Hogberg N."/>
            <person name="Martin F."/>
            <person name="Grigoriev I.V."/>
            <person name="Watkinson S.C."/>
        </authorList>
    </citation>
    <scope>NUCLEOTIDE SEQUENCE</scope>
    <source>
        <strain evidence="7">S7.9</strain>
    </source>
</reference>
<gene>
    <name evidence="7" type="ORF">SERLADRAFT_447899</name>
</gene>
<dbReference type="InterPro" id="IPR041036">
    <property type="entry name" value="GH5_C"/>
</dbReference>
<dbReference type="PANTHER" id="PTHR31308">
    <property type="match status" value="1"/>
</dbReference>
<dbReference type="Pfam" id="PF18564">
    <property type="entry name" value="Glyco_hydro_5_C"/>
    <property type="match status" value="1"/>
</dbReference>
<dbReference type="KEGG" id="sla:SERLADRAFT_447899"/>
<comment type="similarity">
    <text evidence="1">Belongs to the glycosyl hydrolase 5 (cellulase A) family.</text>
</comment>
<feature type="region of interest" description="Disordered" evidence="4">
    <location>
        <begin position="623"/>
        <end position="649"/>
    </location>
</feature>
<evidence type="ECO:0000256" key="2">
    <source>
        <dbReference type="ARBA" id="ARBA00022801"/>
    </source>
</evidence>
<dbReference type="Gene3D" id="2.60.40.1180">
    <property type="entry name" value="Golgi alpha-mannosidase II"/>
    <property type="match status" value="1"/>
</dbReference>
<keyword evidence="5" id="KW-1133">Transmembrane helix</keyword>
<feature type="compositionally biased region" description="Polar residues" evidence="4">
    <location>
        <begin position="623"/>
        <end position="638"/>
    </location>
</feature>
<accession>F8NRJ1</accession>
<evidence type="ECO:0000259" key="6">
    <source>
        <dbReference type="Pfam" id="PF18564"/>
    </source>
</evidence>
<dbReference type="PROSITE" id="PS00659">
    <property type="entry name" value="GLYCOSYL_HYDROL_F5"/>
    <property type="match status" value="1"/>
</dbReference>
<name>F8NRJ1_SERL9</name>
<dbReference type="PANTHER" id="PTHR31308:SF5">
    <property type="entry name" value="ERGOSTERYL-BETA-GLUCOSIDASE"/>
    <property type="match status" value="1"/>
</dbReference>
<evidence type="ECO:0000256" key="3">
    <source>
        <dbReference type="ARBA" id="ARBA00023295"/>
    </source>
</evidence>
<evidence type="ECO:0000256" key="5">
    <source>
        <dbReference type="SAM" id="Phobius"/>
    </source>
</evidence>
<dbReference type="InterPro" id="IPR052066">
    <property type="entry name" value="Glycosphingolipid_Hydrolases"/>
</dbReference>
<feature type="transmembrane region" description="Helical" evidence="5">
    <location>
        <begin position="727"/>
        <end position="746"/>
    </location>
</feature>
<dbReference type="OrthoDB" id="9971853at2759"/>
<organism>
    <name type="scientific">Serpula lacrymans var. lacrymans (strain S7.9)</name>
    <name type="common">Dry rot fungus</name>
    <dbReference type="NCBI Taxonomy" id="578457"/>
    <lineage>
        <taxon>Eukaryota</taxon>
        <taxon>Fungi</taxon>
        <taxon>Dikarya</taxon>
        <taxon>Basidiomycota</taxon>
        <taxon>Agaricomycotina</taxon>
        <taxon>Agaricomycetes</taxon>
        <taxon>Agaricomycetidae</taxon>
        <taxon>Boletales</taxon>
        <taxon>Coniophorineae</taxon>
        <taxon>Serpulaceae</taxon>
        <taxon>Serpula</taxon>
    </lineage>
</organism>
<protein>
    <submittedName>
        <fullName evidence="7">Glycoside hydrolase family 5 protein</fullName>
    </submittedName>
</protein>
<evidence type="ECO:0000256" key="1">
    <source>
        <dbReference type="ARBA" id="ARBA00005641"/>
    </source>
</evidence>
<evidence type="ECO:0000256" key="4">
    <source>
        <dbReference type="SAM" id="MobiDB-lite"/>
    </source>
</evidence>
<keyword evidence="2 7" id="KW-0378">Hydrolase</keyword>
<dbReference type="Gene3D" id="3.20.20.80">
    <property type="entry name" value="Glycosidases"/>
    <property type="match status" value="1"/>
</dbReference>
<sequence>MSSFAHDWSATGTGGKLKTHGRHFLDSYGRVCSLRGVNVSGSSKAPANHDNGTFPANHDTVTFVGRPFPIKEAHEHFSRLRRWGLTFIRFLVTWEAVEHAGPGLYDHGYLTYIHELLSLLPRYGMSAFIVVHQDVWSRYSGGSGAPAWTLESIGFDLHALEESGAAWLLGVKGGGHVEAERGIWPCGYQKLAAATMATCFWAGDTFAPKLKIQAPDGQLKSVQQYLQDAFLDMYTVVAQRLGDLDGVLGFEIMNEPHRGYIDLPSLYAFDYNTDLHLSHVPSAFQSFMLGSGYPTEIGHWTRSFPMPTRLTSNTVLNSASRKAWRTDGPTQGKCVWEMHTVWGWDLDKNEGVVLRENYFVKDPMTGRKVDWYTDFYYPFLRRWADRVRSVSPNDKILFVEPIPNEFCPSSWTPERQLPNMVFSPHWYDLNALFAKAFGDFTVNVQGLSRGMFPLKAFYWGQQGARDNFSLQLRNIVEAGYKALGEKPVLIGECGIPMDMNHKEAFMDDDFKWQARMMDAMMTGLEQALVGFTLWNYNPDNDDEKGDDWNGENFSWFSRRRAMPPILLDFDQTSFTLDNGARILPSVVRPYPAKTAGIPIGFSYEMTTGVFTYEWAVPDTSDQNFSKGTKGNSQSNASVSRPPLSDHPAVNARETEIYVPSLLTHGRKLLVEGLEPEDKYFYDPARQTLYIVPHDFKPGKTHKVTVSIKPPPRPAFQVNSFWSDFGEMFSSGSVVFLGILIFIYTRYNG</sequence>
<dbReference type="GO" id="GO:1904462">
    <property type="term" value="P:ergosteryl 3-beta-D-glucoside catabolic process"/>
    <property type="evidence" value="ECO:0007669"/>
    <property type="project" value="TreeGrafter"/>
</dbReference>
<dbReference type="GO" id="GO:0005975">
    <property type="term" value="P:carbohydrate metabolic process"/>
    <property type="evidence" value="ECO:0007669"/>
    <property type="project" value="InterPro"/>
</dbReference>
<dbReference type="GO" id="GO:0050295">
    <property type="term" value="F:steryl-beta-glucosidase activity"/>
    <property type="evidence" value="ECO:0007669"/>
    <property type="project" value="TreeGrafter"/>
</dbReference>
<dbReference type="AlphaFoldDB" id="F8NRJ1"/>